<sequence>MSIEFHFFSSTTCVDEISAFSHSLSLTDAAREASHSSAEGTVLSSSEIDSSTRPSLSVTSTLAKFTVCLADAAVAAATAPLSFTMFSKPVAMPFRISATGSSTTVLPS</sequence>
<accession>D0N0D0</accession>
<dbReference type="EMBL" id="DS028122">
    <property type="protein sequence ID" value="EEY67093.1"/>
    <property type="molecule type" value="Genomic_DNA"/>
</dbReference>
<reference evidence="2" key="1">
    <citation type="journal article" date="2009" name="Nature">
        <title>Genome sequence and analysis of the Irish potato famine pathogen Phytophthora infestans.</title>
        <authorList>
            <consortium name="The Broad Institute Genome Sequencing Platform"/>
            <person name="Haas B.J."/>
            <person name="Kamoun S."/>
            <person name="Zody M.C."/>
            <person name="Jiang R.H."/>
            <person name="Handsaker R.E."/>
            <person name="Cano L.M."/>
            <person name="Grabherr M."/>
            <person name="Kodira C.D."/>
            <person name="Raffaele S."/>
            <person name="Torto-Alalibo T."/>
            <person name="Bozkurt T.O."/>
            <person name="Ah-Fong A.M."/>
            <person name="Alvarado L."/>
            <person name="Anderson V.L."/>
            <person name="Armstrong M.R."/>
            <person name="Avrova A."/>
            <person name="Baxter L."/>
            <person name="Beynon J."/>
            <person name="Boevink P.C."/>
            <person name="Bollmann S.R."/>
            <person name="Bos J.I."/>
            <person name="Bulone V."/>
            <person name="Cai G."/>
            <person name="Cakir C."/>
            <person name="Carrington J.C."/>
            <person name="Chawner M."/>
            <person name="Conti L."/>
            <person name="Costanzo S."/>
            <person name="Ewan R."/>
            <person name="Fahlgren N."/>
            <person name="Fischbach M.A."/>
            <person name="Fugelstad J."/>
            <person name="Gilroy E.M."/>
            <person name="Gnerre S."/>
            <person name="Green P.J."/>
            <person name="Grenville-Briggs L.J."/>
            <person name="Griffith J."/>
            <person name="Grunwald N.J."/>
            <person name="Horn K."/>
            <person name="Horner N.R."/>
            <person name="Hu C.H."/>
            <person name="Huitema E."/>
            <person name="Jeong D.H."/>
            <person name="Jones A.M."/>
            <person name="Jones J.D."/>
            <person name="Jones R.W."/>
            <person name="Karlsson E.K."/>
            <person name="Kunjeti S.G."/>
            <person name="Lamour K."/>
            <person name="Liu Z."/>
            <person name="Ma L."/>
            <person name="Maclean D."/>
            <person name="Chibucos M.C."/>
            <person name="McDonald H."/>
            <person name="McWalters J."/>
            <person name="Meijer H.J."/>
            <person name="Morgan W."/>
            <person name="Morris P.F."/>
            <person name="Munro C.A."/>
            <person name="O'Neill K."/>
            <person name="Ospina-Giraldo M."/>
            <person name="Pinzon A."/>
            <person name="Pritchard L."/>
            <person name="Ramsahoye B."/>
            <person name="Ren Q."/>
            <person name="Restrepo S."/>
            <person name="Roy S."/>
            <person name="Sadanandom A."/>
            <person name="Savidor A."/>
            <person name="Schornack S."/>
            <person name="Schwartz D.C."/>
            <person name="Schumann U.D."/>
            <person name="Schwessinger B."/>
            <person name="Seyer L."/>
            <person name="Sharpe T."/>
            <person name="Silvar C."/>
            <person name="Song J."/>
            <person name="Studholme D.J."/>
            <person name="Sykes S."/>
            <person name="Thines M."/>
            <person name="van de Vondervoort P.J."/>
            <person name="Phuntumart V."/>
            <person name="Wawra S."/>
            <person name="Weide R."/>
            <person name="Win J."/>
            <person name="Young C."/>
            <person name="Zhou S."/>
            <person name="Fry W."/>
            <person name="Meyers B.C."/>
            <person name="van West P."/>
            <person name="Ristaino J."/>
            <person name="Govers F."/>
            <person name="Birch P.R."/>
            <person name="Whisson S.C."/>
            <person name="Judelson H.S."/>
            <person name="Nusbaum C."/>
        </authorList>
    </citation>
    <scope>NUCLEOTIDE SEQUENCE [LARGE SCALE GENOMIC DNA]</scope>
    <source>
        <strain evidence="2">T30-4</strain>
    </source>
</reference>
<dbReference type="OrthoDB" id="10561540at2759"/>
<dbReference type="AlphaFoldDB" id="D0N0D0"/>
<gene>
    <name evidence="1" type="ORF">PITG_04024</name>
</gene>
<dbReference type="HOGENOM" id="CLU_2202185_0_0_1"/>
<evidence type="ECO:0000313" key="1">
    <source>
        <dbReference type="EMBL" id="EEY67093.1"/>
    </source>
</evidence>
<dbReference type="InParanoid" id="D0N0D0"/>
<name>D0N0D0_PHYIT</name>
<dbReference type="Proteomes" id="UP000006643">
    <property type="component" value="Unassembled WGS sequence"/>
</dbReference>
<keyword evidence="2" id="KW-1185">Reference proteome</keyword>
<organism evidence="1 2">
    <name type="scientific">Phytophthora infestans (strain T30-4)</name>
    <name type="common">Potato late blight agent</name>
    <dbReference type="NCBI Taxonomy" id="403677"/>
    <lineage>
        <taxon>Eukaryota</taxon>
        <taxon>Sar</taxon>
        <taxon>Stramenopiles</taxon>
        <taxon>Oomycota</taxon>
        <taxon>Peronosporomycetes</taxon>
        <taxon>Peronosporales</taxon>
        <taxon>Peronosporaceae</taxon>
        <taxon>Phytophthora</taxon>
    </lineage>
</organism>
<proteinExistence type="predicted"/>
<evidence type="ECO:0000313" key="2">
    <source>
        <dbReference type="Proteomes" id="UP000006643"/>
    </source>
</evidence>
<dbReference type="GeneID" id="9479375"/>
<dbReference type="VEuPathDB" id="FungiDB:PITG_04024"/>
<protein>
    <submittedName>
        <fullName evidence="1">Uncharacterized protein</fullName>
    </submittedName>
</protein>
<dbReference type="KEGG" id="pif:PITG_04024"/>
<dbReference type="RefSeq" id="XP_002905741.1">
    <property type="nucleotide sequence ID" value="XM_002905695.1"/>
</dbReference>